<dbReference type="AlphaFoldDB" id="A0A9P1N3K7"/>
<evidence type="ECO:0000313" key="2">
    <source>
        <dbReference type="Proteomes" id="UP001152747"/>
    </source>
</evidence>
<name>A0A9P1N3K7_9PELO</name>
<proteinExistence type="predicted"/>
<dbReference type="Proteomes" id="UP001152747">
    <property type="component" value="Unassembled WGS sequence"/>
</dbReference>
<comment type="caution">
    <text evidence="1">The sequence shown here is derived from an EMBL/GenBank/DDBJ whole genome shotgun (WGS) entry which is preliminary data.</text>
</comment>
<organism evidence="1 2">
    <name type="scientific">Caenorhabditis angaria</name>
    <dbReference type="NCBI Taxonomy" id="860376"/>
    <lineage>
        <taxon>Eukaryota</taxon>
        <taxon>Metazoa</taxon>
        <taxon>Ecdysozoa</taxon>
        <taxon>Nematoda</taxon>
        <taxon>Chromadorea</taxon>
        <taxon>Rhabditida</taxon>
        <taxon>Rhabditina</taxon>
        <taxon>Rhabditomorpha</taxon>
        <taxon>Rhabditoidea</taxon>
        <taxon>Rhabditidae</taxon>
        <taxon>Peloderinae</taxon>
        <taxon>Caenorhabditis</taxon>
    </lineage>
</organism>
<protein>
    <submittedName>
        <fullName evidence="1">Uncharacterized protein</fullName>
    </submittedName>
</protein>
<reference evidence="1" key="1">
    <citation type="submission" date="2022-11" db="EMBL/GenBank/DDBJ databases">
        <authorList>
            <person name="Kikuchi T."/>
        </authorList>
    </citation>
    <scope>NUCLEOTIDE SEQUENCE</scope>
    <source>
        <strain evidence="1">PS1010</strain>
    </source>
</reference>
<keyword evidence="2" id="KW-1185">Reference proteome</keyword>
<sequence>MPPKTRQPASKRRIDAVFEQEALFEQESAKHQNVPPHAVLQSLRNGQPLPKKATNGIHSGVQNTKVIENEVEAEDVHEMDIDNAYKDIAELSLIGNLAQNRRKALKQAQEQIIEEGASSSTYPHDPIQNMIVPSAGNPMQVTRHETDENMPLYDQSMPNRKSTSVLESEEFGQILTQHSIAPSVQNGRVILNQFGLNSCYHPNSGPFDTIKIEENVANRLNASLRLDCQEVMRIVENSTGITQTLALSHLGLVEVVSWMLSKLQKLESRKTKIAPILTKHSLNLALIQSTTFRLPNGKCYEIFVHMGNGEQSTEMYCGKVLDCIGCSLIRDVFNFLLEKYPADLIEVMTTVTKTTNVEWVPISDADCLDVFHRAVVEGARAHDHAYVTTGVLKSNMRSSLYALLDQERGRIRKAAGGAALLQSRKEKLLAIQLSTATTQALATSDASQEG</sequence>
<gene>
    <name evidence="1" type="ORF">CAMP_LOCUS9257</name>
</gene>
<evidence type="ECO:0000313" key="1">
    <source>
        <dbReference type="EMBL" id="CAI5446620.1"/>
    </source>
</evidence>
<dbReference type="EMBL" id="CANHGI010000003">
    <property type="protein sequence ID" value="CAI5446620.1"/>
    <property type="molecule type" value="Genomic_DNA"/>
</dbReference>
<accession>A0A9P1N3K7</accession>